<evidence type="ECO:0000313" key="2">
    <source>
        <dbReference type="Proteomes" id="UP000028703"/>
    </source>
</evidence>
<dbReference type="Proteomes" id="UP000028703">
    <property type="component" value="Unassembled WGS sequence"/>
</dbReference>
<evidence type="ECO:0000313" key="1">
    <source>
        <dbReference type="EMBL" id="KFE97276.1"/>
    </source>
</evidence>
<proteinExistence type="predicted"/>
<dbReference type="RefSeq" id="WP_034707683.1">
    <property type="nucleotide sequence ID" value="NZ_JPRO01000026.1"/>
</dbReference>
<keyword evidence="2" id="KW-1185">Reference proteome</keyword>
<protein>
    <submittedName>
        <fullName evidence="1">Uncharacterized protein</fullName>
    </submittedName>
</protein>
<organism evidence="1 2">
    <name type="scientific">Chryseobacterium luteum</name>
    <dbReference type="NCBI Taxonomy" id="421531"/>
    <lineage>
        <taxon>Bacteria</taxon>
        <taxon>Pseudomonadati</taxon>
        <taxon>Bacteroidota</taxon>
        <taxon>Flavobacteriia</taxon>
        <taxon>Flavobacteriales</taxon>
        <taxon>Weeksellaceae</taxon>
        <taxon>Chryseobacterium group</taxon>
        <taxon>Chryseobacterium</taxon>
    </lineage>
</organism>
<dbReference type="EMBL" id="JPRO01000026">
    <property type="protein sequence ID" value="KFE97276.1"/>
    <property type="molecule type" value="Genomic_DNA"/>
</dbReference>
<comment type="caution">
    <text evidence="1">The sequence shown here is derived from an EMBL/GenBank/DDBJ whole genome shotgun (WGS) entry which is preliminary data.</text>
</comment>
<dbReference type="STRING" id="421531.IX38_20750"/>
<reference evidence="1 2" key="1">
    <citation type="submission" date="2014-07" db="EMBL/GenBank/DDBJ databases">
        <title>Genome of Chryseobacterium luteum DSM 18605.</title>
        <authorList>
            <person name="Stropko S.J."/>
            <person name="Pipes S.E."/>
            <person name="Newman J.D."/>
        </authorList>
    </citation>
    <scope>NUCLEOTIDE SEQUENCE [LARGE SCALE GENOMIC DNA]</scope>
    <source>
        <strain evidence="1 2">DSM 18605</strain>
    </source>
</reference>
<dbReference type="OrthoDB" id="1264086at2"/>
<dbReference type="NCBIfam" id="NF047798">
    <property type="entry name" value="leader_Chryseo"/>
    <property type="match status" value="1"/>
</dbReference>
<name>A0A085YYL3_9FLAO</name>
<gene>
    <name evidence="1" type="ORF">IX38_20750</name>
</gene>
<dbReference type="InterPro" id="IPR058074">
    <property type="entry name" value="Bacteriocin-like"/>
</dbReference>
<accession>A0A085YYL3</accession>
<sequence length="61" mass="6975">MKNLKKLSRENLRVLKGGITEECARIQASASYCVFKTQGQCSTADQEMFICVNACNKWCYY</sequence>
<dbReference type="AlphaFoldDB" id="A0A085YYL3"/>